<dbReference type="GO" id="GO:0015074">
    <property type="term" value="P:DNA integration"/>
    <property type="evidence" value="ECO:0007669"/>
    <property type="project" value="UniProtKB-KW"/>
</dbReference>
<gene>
    <name evidence="5" type="ORF">SAMN05421863_107521</name>
</gene>
<comment type="similarity">
    <text evidence="1">Belongs to the 'phage' integrase family.</text>
</comment>
<keyword evidence="6" id="KW-1185">Reference proteome</keyword>
<protein>
    <submittedName>
        <fullName evidence="5">Phage integrase family protein</fullName>
    </submittedName>
</protein>
<accession>A0A1I4V3L4</accession>
<evidence type="ECO:0000256" key="2">
    <source>
        <dbReference type="ARBA" id="ARBA00022908"/>
    </source>
</evidence>
<dbReference type="Pfam" id="PF00589">
    <property type="entry name" value="Phage_integrase"/>
    <property type="match status" value="1"/>
</dbReference>
<reference evidence="6" key="1">
    <citation type="submission" date="2016-10" db="EMBL/GenBank/DDBJ databases">
        <authorList>
            <person name="Varghese N."/>
            <person name="Submissions S."/>
        </authorList>
    </citation>
    <scope>NUCLEOTIDE SEQUENCE [LARGE SCALE GENOMIC DNA]</scope>
    <source>
        <strain evidence="6">Nm44</strain>
    </source>
</reference>
<dbReference type="AlphaFoldDB" id="A0A1I4V3L4"/>
<dbReference type="InterPro" id="IPR013762">
    <property type="entry name" value="Integrase-like_cat_sf"/>
</dbReference>
<dbReference type="EMBL" id="FOUB01000075">
    <property type="protein sequence ID" value="SFM95809.1"/>
    <property type="molecule type" value="Genomic_DNA"/>
</dbReference>
<proteinExistence type="inferred from homology"/>
<dbReference type="SUPFAM" id="SSF56349">
    <property type="entry name" value="DNA breaking-rejoining enzymes"/>
    <property type="match status" value="1"/>
</dbReference>
<evidence type="ECO:0000313" key="6">
    <source>
        <dbReference type="Proteomes" id="UP000183287"/>
    </source>
</evidence>
<dbReference type="PANTHER" id="PTHR30629">
    <property type="entry name" value="PROPHAGE INTEGRASE"/>
    <property type="match status" value="1"/>
</dbReference>
<sequence>LPLQAGYTSASVSAMPDQKNFTQNGGVHIRHYLDHVAMMQPGGQKRSRSHKLTVPGVLASLSTIRLADLSKARIEEWAKVESVKRATQARLALRLLRACLFWCNRHSFYSEIVTSNAAQNRSIKETLGKPRTRNDVLQREQLPAWFEAIRQIQNPVISAYLQALLLTGARREEIANLCWEDIDFTWKSLTIRDKVEGQRTIPLTPYVAHLLVNLPHRNQWVFSSPAAASGRLTEPSKQHGKACSIIGIDLSLHGLRRSFATLSEWVEMPEGIAAQIQGYKPQGVRGKHYIRRPLDLLRRWHIKIETWILEEAGIVFEQTESQQSLRIVK</sequence>
<dbReference type="Gene3D" id="1.10.443.10">
    <property type="entry name" value="Intergrase catalytic core"/>
    <property type="match status" value="1"/>
</dbReference>
<dbReference type="OrthoDB" id="8556969at2"/>
<feature type="non-terminal residue" evidence="5">
    <location>
        <position position="1"/>
    </location>
</feature>
<dbReference type="PANTHER" id="PTHR30629:SF6">
    <property type="entry name" value="PROPHAGE INTEGRASE INTA-RELATED"/>
    <property type="match status" value="1"/>
</dbReference>
<evidence type="ECO:0000259" key="4">
    <source>
        <dbReference type="PROSITE" id="PS51898"/>
    </source>
</evidence>
<dbReference type="GO" id="GO:0006310">
    <property type="term" value="P:DNA recombination"/>
    <property type="evidence" value="ECO:0007669"/>
    <property type="project" value="UniProtKB-KW"/>
</dbReference>
<dbReference type="GO" id="GO:0003677">
    <property type="term" value="F:DNA binding"/>
    <property type="evidence" value="ECO:0007669"/>
    <property type="project" value="InterPro"/>
</dbReference>
<dbReference type="InterPro" id="IPR011010">
    <property type="entry name" value="DNA_brk_join_enz"/>
</dbReference>
<evidence type="ECO:0000256" key="1">
    <source>
        <dbReference type="ARBA" id="ARBA00008857"/>
    </source>
</evidence>
<dbReference type="Proteomes" id="UP000183287">
    <property type="component" value="Unassembled WGS sequence"/>
</dbReference>
<feature type="domain" description="Tyr recombinase" evidence="4">
    <location>
        <begin position="132"/>
        <end position="302"/>
    </location>
</feature>
<name>A0A1I4V3L4_9PROT</name>
<dbReference type="PROSITE" id="PS51898">
    <property type="entry name" value="TYR_RECOMBINASE"/>
    <property type="match status" value="1"/>
</dbReference>
<keyword evidence="3" id="KW-0233">DNA recombination</keyword>
<keyword evidence="2" id="KW-0229">DNA integration</keyword>
<dbReference type="InterPro" id="IPR050808">
    <property type="entry name" value="Phage_Integrase"/>
</dbReference>
<evidence type="ECO:0000313" key="5">
    <source>
        <dbReference type="EMBL" id="SFM95809.1"/>
    </source>
</evidence>
<dbReference type="InterPro" id="IPR002104">
    <property type="entry name" value="Integrase_catalytic"/>
</dbReference>
<organism evidence="5 6">
    <name type="scientific">Nitrosomonas communis</name>
    <dbReference type="NCBI Taxonomy" id="44574"/>
    <lineage>
        <taxon>Bacteria</taxon>
        <taxon>Pseudomonadati</taxon>
        <taxon>Pseudomonadota</taxon>
        <taxon>Betaproteobacteria</taxon>
        <taxon>Nitrosomonadales</taxon>
        <taxon>Nitrosomonadaceae</taxon>
        <taxon>Nitrosomonas</taxon>
    </lineage>
</organism>
<dbReference type="RefSeq" id="WP_143083510.1">
    <property type="nucleotide sequence ID" value="NZ_FOUB01000075.1"/>
</dbReference>
<evidence type="ECO:0000256" key="3">
    <source>
        <dbReference type="ARBA" id="ARBA00023172"/>
    </source>
</evidence>